<dbReference type="NCBIfam" id="NF008330">
    <property type="entry name" value="PRK11114.2-4"/>
    <property type="match status" value="1"/>
</dbReference>
<evidence type="ECO:0000313" key="17">
    <source>
        <dbReference type="Proteomes" id="UP000238288"/>
    </source>
</evidence>
<dbReference type="InterPro" id="IPR018513">
    <property type="entry name" value="Cell_synthase_bac"/>
</dbReference>
<keyword evidence="11 15" id="KW-0135">Cellulose biosynthesis</keyword>
<evidence type="ECO:0000256" key="13">
    <source>
        <dbReference type="ARBA" id="ARBA00023136"/>
    </source>
</evidence>
<dbReference type="GO" id="GO:0006011">
    <property type="term" value="P:UDP-alpha-D-glucose metabolic process"/>
    <property type="evidence" value="ECO:0007669"/>
    <property type="project" value="InterPro"/>
</dbReference>
<evidence type="ECO:0000256" key="3">
    <source>
        <dbReference type="ARBA" id="ARBA00005186"/>
    </source>
</evidence>
<evidence type="ECO:0000256" key="1">
    <source>
        <dbReference type="ARBA" id="ARBA00002057"/>
    </source>
</evidence>
<evidence type="ECO:0000256" key="15">
    <source>
        <dbReference type="RuleBase" id="RU365021"/>
    </source>
</evidence>
<evidence type="ECO:0000256" key="5">
    <source>
        <dbReference type="ARBA" id="ARBA00011437"/>
    </source>
</evidence>
<dbReference type="PANTHER" id="PTHR39083:SF1">
    <property type="entry name" value="CYCLIC DI-GMP-BINDING PROTEIN"/>
    <property type="match status" value="1"/>
</dbReference>
<comment type="function">
    <text evidence="1 15">Binds the cellulose synthase activator, bis-(3'-5') cyclic diguanylic acid (c-di-GMP).</text>
</comment>
<evidence type="ECO:0000256" key="2">
    <source>
        <dbReference type="ARBA" id="ARBA00004377"/>
    </source>
</evidence>
<dbReference type="AlphaFoldDB" id="A0A2K4X7K6"/>
<evidence type="ECO:0000256" key="8">
    <source>
        <dbReference type="ARBA" id="ARBA00022519"/>
    </source>
</evidence>
<comment type="subcellular location">
    <subcellularLocation>
        <location evidence="2">Cell inner membrane</location>
        <topology evidence="2">Single-pass membrane protein</topology>
    </subcellularLocation>
</comment>
<evidence type="ECO:0000256" key="10">
    <source>
        <dbReference type="ARBA" id="ARBA00022692"/>
    </source>
</evidence>
<evidence type="ECO:0000256" key="9">
    <source>
        <dbReference type="ARBA" id="ARBA00022636"/>
    </source>
</evidence>
<dbReference type="NCBIfam" id="NF008323">
    <property type="entry name" value="PRK11114.1-1"/>
    <property type="match status" value="1"/>
</dbReference>
<dbReference type="Proteomes" id="UP000238288">
    <property type="component" value="Chromosome PCAR9a"/>
</dbReference>
<feature type="chain" id="PRO_5015214633" description="Cyclic di-GMP-binding protein" evidence="15">
    <location>
        <begin position="24"/>
        <end position="748"/>
    </location>
</feature>
<dbReference type="Gene3D" id="2.60.120.260">
    <property type="entry name" value="Galactose-binding domain-like"/>
    <property type="match status" value="2"/>
</dbReference>
<evidence type="ECO:0000256" key="14">
    <source>
        <dbReference type="ARBA" id="ARBA00033444"/>
    </source>
</evidence>
<organism evidence="16 17">
    <name type="scientific">Pseudoalteromonas carrageenovora IAM 12662</name>
    <dbReference type="NCBI Taxonomy" id="1314868"/>
    <lineage>
        <taxon>Bacteria</taxon>
        <taxon>Pseudomonadati</taxon>
        <taxon>Pseudomonadota</taxon>
        <taxon>Gammaproteobacteria</taxon>
        <taxon>Alteromonadales</taxon>
        <taxon>Pseudoalteromonadaceae</taxon>
        <taxon>Pseudoalteromonas</taxon>
    </lineage>
</organism>
<dbReference type="GeneID" id="93662906"/>
<comment type="subunit">
    <text evidence="5 15">Tightly associated with the cellulose synthase catalytic subunit.</text>
</comment>
<evidence type="ECO:0000256" key="11">
    <source>
        <dbReference type="ARBA" id="ARBA00022916"/>
    </source>
</evidence>
<dbReference type="InterPro" id="IPR003920">
    <property type="entry name" value="Cell_synth_B"/>
</dbReference>
<keyword evidence="8 15" id="KW-0997">Cell inner membrane</keyword>
<sequence>MIKKLLNTFLTLLLISSAYQALAIEPMHDKSMFINGYPESAQVSSLRLDFEALGFNGYKLDGINNNSRVDFTNRIDKLSTNLKLNFSYTNSPSLIANVSHLKVYFNDNLVTVLPINDKLSVVKNTVNHSLSLNAKYVQDFNQVRFELVGYYDLRCQDYFSRSIWTEINKSSNITLDQKQLAIDSRLEYLPEPFFDAKDYSKLNLPFIFATTPGTKAIEAAATLSSWFGAQADWRGANFPVVLNKAPQQHSIVFITNDSKPDFLKDYPDVEKPTIELISSPIHRYNKMLLILGRDEEDLKTAVTGLVFGHKIMTGRSASIEAINKLPLRKAYDAPRWLRGDRPVHFDELTDYPTQLQAQGLNNGPIKLNIRFAPDLFTWREKGIPITLQYRNTPESETLDSRLNMLINQEFINGFLLEKDDSSLTTTKTLLPLIANTDTTQSAEDFSLDGIKLANRNELNFDFRFAVLKKGECAIAPPGGEFGVIDGNSNIDVSGFDHYIALPDLNVFANSGFPFTKYADLQQTLVLIDEKPTPEVISVLLNLTGHFGAITGYPTHRMSVAHLNQNADLDDKDILVIAKASSVANELDENAQTNILLNGNQRAIKQAIYNGAYDENESEKVQVSIKSSGDMAVITGFQSPFDSERSIVSLSATSHNGFGLLNNALMNSQTLAQIKGSAAVINSQGIKSIKTDEQYFVGHIPVHTLIWFHLSDHPFVLALLSILTLLLISFIIWRLLQALTYKRLAEGDK</sequence>
<dbReference type="EMBL" id="LT965928">
    <property type="protein sequence ID" value="SOU40269.1"/>
    <property type="molecule type" value="Genomic_DNA"/>
</dbReference>
<feature type="signal peptide" evidence="15">
    <location>
        <begin position="1"/>
        <end position="23"/>
    </location>
</feature>
<gene>
    <name evidence="16" type="primary">bcsB</name>
    <name evidence="16" type="ORF">PCAR9_A20705</name>
</gene>
<evidence type="ECO:0000256" key="12">
    <source>
        <dbReference type="ARBA" id="ARBA00022989"/>
    </source>
</evidence>
<keyword evidence="12 15" id="KW-1133">Transmembrane helix</keyword>
<dbReference type="PRINTS" id="PR01440">
    <property type="entry name" value="CELLSNTHASEB"/>
</dbReference>
<proteinExistence type="inferred from homology"/>
<comment type="similarity">
    <text evidence="4 15">Belongs to the AcsB/BcsB family.</text>
</comment>
<evidence type="ECO:0000256" key="4">
    <source>
        <dbReference type="ARBA" id="ARBA00010714"/>
    </source>
</evidence>
<keyword evidence="9 15" id="KW-0973">c-di-GMP</keyword>
<keyword evidence="10 15" id="KW-0812">Transmembrane</keyword>
<evidence type="ECO:0000256" key="6">
    <source>
        <dbReference type="ARBA" id="ARBA00021844"/>
    </source>
</evidence>
<comment type="pathway">
    <text evidence="3 15">Glycan metabolism; bacterial cellulose biosynthesis.</text>
</comment>
<dbReference type="GO" id="GO:0030244">
    <property type="term" value="P:cellulose biosynthetic process"/>
    <property type="evidence" value="ECO:0007669"/>
    <property type="project" value="UniProtKB-KW"/>
</dbReference>
<keyword evidence="13 15" id="KW-0472">Membrane</keyword>
<evidence type="ECO:0000313" key="16">
    <source>
        <dbReference type="EMBL" id="SOU40269.1"/>
    </source>
</evidence>
<dbReference type="OrthoDB" id="9806702at2"/>
<feature type="transmembrane region" description="Helical" evidence="15">
    <location>
        <begin position="714"/>
        <end position="735"/>
    </location>
</feature>
<keyword evidence="15" id="KW-0732">Signal</keyword>
<dbReference type="Pfam" id="PF03170">
    <property type="entry name" value="BcsB"/>
    <property type="match status" value="1"/>
</dbReference>
<keyword evidence="7 15" id="KW-1003">Cell membrane</keyword>
<dbReference type="PANTHER" id="PTHR39083">
    <property type="entry name" value="CYCLIC DI-GMP-BINDING PROTEIN"/>
    <property type="match status" value="1"/>
</dbReference>
<protein>
    <recommendedName>
        <fullName evidence="6 15">Cyclic di-GMP-binding protein</fullName>
    </recommendedName>
    <alternativeName>
        <fullName evidence="14 15">Cellulose synthase regulatory subunit</fullName>
    </alternativeName>
</protein>
<dbReference type="UniPathway" id="UPA00694"/>
<dbReference type="GO" id="GO:0005886">
    <property type="term" value="C:plasma membrane"/>
    <property type="evidence" value="ECO:0007669"/>
    <property type="project" value="UniProtKB-SubCell"/>
</dbReference>
<name>A0A2K4X7K6_PSEVC</name>
<dbReference type="RefSeq" id="WP_104642242.1">
    <property type="nucleotide sequence ID" value="NZ_AQGW01000018.1"/>
</dbReference>
<reference evidence="16 17" key="1">
    <citation type="submission" date="2017-11" db="EMBL/GenBank/DDBJ databases">
        <authorList>
            <person name="Han C.G."/>
        </authorList>
    </citation>
    <scope>NUCLEOTIDE SEQUENCE [LARGE SCALE GENOMIC DNA]</scope>
    <source>
        <strain evidence="17">ATCC 43555</strain>
    </source>
</reference>
<accession>A0A2K4X7K6</accession>
<evidence type="ECO:0000256" key="7">
    <source>
        <dbReference type="ARBA" id="ARBA00022475"/>
    </source>
</evidence>